<dbReference type="Proteomes" id="UP000292274">
    <property type="component" value="Unassembled WGS sequence"/>
</dbReference>
<protein>
    <submittedName>
        <fullName evidence="2">DUF2997 domain-containing protein</fullName>
    </submittedName>
</protein>
<evidence type="ECO:0000313" key="3">
    <source>
        <dbReference type="Proteomes" id="UP000292274"/>
    </source>
</evidence>
<evidence type="ECO:0000256" key="1">
    <source>
        <dbReference type="SAM" id="MobiDB-lite"/>
    </source>
</evidence>
<gene>
    <name evidence="2" type="ORF">E0H26_26210</name>
</gene>
<name>A0A4V2LV14_9ACTN</name>
<dbReference type="RefSeq" id="WP_131308359.1">
    <property type="nucleotide sequence ID" value="NZ_SJJR01000026.1"/>
</dbReference>
<dbReference type="AlphaFoldDB" id="A0A4V2LV14"/>
<feature type="compositionally biased region" description="Basic and acidic residues" evidence="1">
    <location>
        <begin position="61"/>
        <end position="70"/>
    </location>
</feature>
<proteinExistence type="predicted"/>
<evidence type="ECO:0000313" key="2">
    <source>
        <dbReference type="EMBL" id="TCB90985.1"/>
    </source>
</evidence>
<organism evidence="2 3">
    <name type="scientific">Micromonospora zingiberis</name>
    <dbReference type="NCBI Taxonomy" id="2053011"/>
    <lineage>
        <taxon>Bacteria</taxon>
        <taxon>Bacillati</taxon>
        <taxon>Actinomycetota</taxon>
        <taxon>Actinomycetes</taxon>
        <taxon>Micromonosporales</taxon>
        <taxon>Micromonosporaceae</taxon>
        <taxon>Micromonospora</taxon>
    </lineage>
</organism>
<sequence length="70" mass="7599">MAGRPRIVITVDSSGMVSAETRDILGDRCLDYVGVLEDLLTATAVSSAYTADHARTTTTVRQEDRDVERA</sequence>
<accession>A0A4V2LV14</accession>
<dbReference type="Pfam" id="PF11211">
    <property type="entry name" value="DUF2997"/>
    <property type="match status" value="1"/>
</dbReference>
<dbReference type="EMBL" id="SJJR01000026">
    <property type="protein sequence ID" value="TCB90985.1"/>
    <property type="molecule type" value="Genomic_DNA"/>
</dbReference>
<dbReference type="OrthoDB" id="7067000at2"/>
<keyword evidence="3" id="KW-1185">Reference proteome</keyword>
<reference evidence="2 3" key="1">
    <citation type="submission" date="2019-02" db="EMBL/GenBank/DDBJ databases">
        <title>Jishengella sp. nov., isolated from a root of Zingiber montanum.</title>
        <authorList>
            <person name="Kuncharoen N."/>
            <person name="Kudo T."/>
            <person name="Masahiro Y."/>
            <person name="Ohkuma M."/>
            <person name="Tanasupawat S."/>
        </authorList>
    </citation>
    <scope>NUCLEOTIDE SEQUENCE [LARGE SCALE GENOMIC DNA]</scope>
    <source>
        <strain evidence="2 3">PLAI 1-1</strain>
    </source>
</reference>
<comment type="caution">
    <text evidence="2">The sequence shown here is derived from an EMBL/GenBank/DDBJ whole genome shotgun (WGS) entry which is preliminary data.</text>
</comment>
<dbReference type="InterPro" id="IPR021375">
    <property type="entry name" value="DUF2997"/>
</dbReference>
<feature type="region of interest" description="Disordered" evidence="1">
    <location>
        <begin position="51"/>
        <end position="70"/>
    </location>
</feature>